<proteinExistence type="predicted"/>
<sequence>METITIVDTSISTDNTGDEIIMESVNEIISEIFSDSYIFRVSSHDALSERTRSFIRKSSWCFIGGTNLLSSDFKPWSLWKLDALAANALGSSRTICLGTGWNDYMLPPNEDSQKLLRTALSNKYIHAARDRYTQSHLESLGLASVFTSCPTTWALTPSVCSKIPARKSGTAIITLSAWRAEVELDRNWINIVKKSYDKVVFFSQMQEDFEYLQSIGFTDIPVVAATVQAYDRYLESNVVDFIGTRLHGGIRALQKGRRAVILSIDNRAAEMGKDTGLPVLPRADCMALSKWIGESSTVKLDLPYEAIERWKNQFTLSARQNLEPLYPLPEVIPPPPLMKRLKPALKMLIGRT</sequence>
<dbReference type="Proteomes" id="UP000428803">
    <property type="component" value="Chromosome"/>
</dbReference>
<dbReference type="GO" id="GO:0016740">
    <property type="term" value="F:transferase activity"/>
    <property type="evidence" value="ECO:0007669"/>
    <property type="project" value="UniProtKB-KW"/>
</dbReference>
<gene>
    <name evidence="2" type="ORF">EUU25_16280</name>
</gene>
<dbReference type="AlphaFoldDB" id="A0A6I6L7H2"/>
<feature type="domain" description="Polysaccharide pyruvyl transferase" evidence="1">
    <location>
        <begin position="15"/>
        <end position="266"/>
    </location>
</feature>
<evidence type="ECO:0000259" key="1">
    <source>
        <dbReference type="Pfam" id="PF04230"/>
    </source>
</evidence>
<organism evidence="2 3">
    <name type="scientific">Sphingorhabdus lacus</name>
    <dbReference type="NCBI Taxonomy" id="392610"/>
    <lineage>
        <taxon>Bacteria</taxon>
        <taxon>Pseudomonadati</taxon>
        <taxon>Pseudomonadota</taxon>
        <taxon>Alphaproteobacteria</taxon>
        <taxon>Sphingomonadales</taxon>
        <taxon>Sphingomonadaceae</taxon>
        <taxon>Sphingorhabdus</taxon>
    </lineage>
</organism>
<keyword evidence="3" id="KW-1185">Reference proteome</keyword>
<dbReference type="KEGG" id="slaa:EUU25_16280"/>
<dbReference type="Pfam" id="PF04230">
    <property type="entry name" value="PS_pyruv_trans"/>
    <property type="match status" value="1"/>
</dbReference>
<dbReference type="EMBL" id="CP035733">
    <property type="protein sequence ID" value="QGY82035.1"/>
    <property type="molecule type" value="Genomic_DNA"/>
</dbReference>
<dbReference type="RefSeq" id="WP_158902884.1">
    <property type="nucleotide sequence ID" value="NZ_CP035733.1"/>
</dbReference>
<reference evidence="3" key="1">
    <citation type="submission" date="2019-01" db="EMBL/GenBank/DDBJ databases">
        <title>Sphingorhabdus lacus sp.nov., isolated from an oligotrophic freshwater lake.</title>
        <authorList>
            <person name="Park M."/>
        </authorList>
    </citation>
    <scope>NUCLEOTIDE SEQUENCE [LARGE SCALE GENOMIC DNA]</scope>
    <source>
        <strain evidence="3">IMCC1753</strain>
    </source>
</reference>
<dbReference type="InterPro" id="IPR007345">
    <property type="entry name" value="Polysacch_pyruvyl_Trfase"/>
</dbReference>
<name>A0A6I6L7H2_9SPHN</name>
<accession>A0A6I6L7H2</accession>
<evidence type="ECO:0000313" key="3">
    <source>
        <dbReference type="Proteomes" id="UP000428803"/>
    </source>
</evidence>
<evidence type="ECO:0000313" key="2">
    <source>
        <dbReference type="EMBL" id="QGY82035.1"/>
    </source>
</evidence>
<dbReference type="OrthoDB" id="9802987at2"/>
<keyword evidence="2" id="KW-0808">Transferase</keyword>
<protein>
    <submittedName>
        <fullName evidence="2">Polysaccharide pyruvyl transferase family protein</fullName>
    </submittedName>
</protein>